<evidence type="ECO:0000259" key="1">
    <source>
        <dbReference type="Pfam" id="PF01464"/>
    </source>
</evidence>
<dbReference type="PANTHER" id="PTHR37423:SF2">
    <property type="entry name" value="MEMBRANE-BOUND LYTIC MUREIN TRANSGLYCOSYLASE C"/>
    <property type="match status" value="1"/>
</dbReference>
<evidence type="ECO:0000313" key="2">
    <source>
        <dbReference type="EMBL" id="XFO72567.1"/>
    </source>
</evidence>
<dbReference type="RefSeq" id="WP_093791753.1">
    <property type="nucleotide sequence ID" value="NZ_CP155571.1"/>
</dbReference>
<proteinExistence type="predicted"/>
<dbReference type="CDD" id="cd00254">
    <property type="entry name" value="LT-like"/>
    <property type="match status" value="1"/>
</dbReference>
<organism evidence="2 3">
    <name type="scientific">Sporomusa acidovorans (strain ATCC 49682 / DSM 3132 / Mol)</name>
    <dbReference type="NCBI Taxonomy" id="1123286"/>
    <lineage>
        <taxon>Bacteria</taxon>
        <taxon>Bacillati</taxon>
        <taxon>Bacillota</taxon>
        <taxon>Negativicutes</taxon>
        <taxon>Selenomonadales</taxon>
        <taxon>Sporomusaceae</taxon>
        <taxon>Sporomusa</taxon>
    </lineage>
</organism>
<dbReference type="SUPFAM" id="SSF53955">
    <property type="entry name" value="Lysozyme-like"/>
    <property type="match status" value="1"/>
</dbReference>
<sequence length="184" mass="19479">MLSSINQVVQRIAEIEQRFTPTVPQTQSANNFAAALSQANNQQSTMVNNITTSNNSISTNGGDITKMIHVAAAKYGVDPKLAMAIAETESGLSQDAVSPVGAVGVMQLMPETARSLGVHNINDPRENIDGGVHYLKQMLTTFGGDVAKAVAAYNAGPQAVKNYNGVPPYSETRDYVAKVLSLAK</sequence>
<keyword evidence="3" id="KW-1185">Reference proteome</keyword>
<evidence type="ECO:0000313" key="3">
    <source>
        <dbReference type="Proteomes" id="UP000216052"/>
    </source>
</evidence>
<gene>
    <name evidence="2" type="primary">mltF</name>
    <name evidence="2" type="ORF">SPACI_026200</name>
</gene>
<protein>
    <submittedName>
        <fullName evidence="2">Membrane-bound lytic murein transglycosylase F</fullName>
        <ecNumber evidence="2">4.2.2.-</ecNumber>
    </submittedName>
</protein>
<name>A0ABZ3J3Q6_SPOA4</name>
<reference evidence="2" key="1">
    <citation type="submission" date="2024-05" db="EMBL/GenBank/DDBJ databases">
        <title>Isolation and characterization of Sporomusa carbonis sp. nov., a carboxydotrophic hydrogenogen in the genus of Sporomusa isolated from a charcoal burning pile.</title>
        <authorList>
            <person name="Boeer T."/>
            <person name="Rosenbaum F."/>
            <person name="Eysell L."/>
            <person name="Mueller V."/>
            <person name="Daniel R."/>
            <person name="Poehlein A."/>
        </authorList>
    </citation>
    <scope>NUCLEOTIDE SEQUENCE [LARGE SCALE GENOMIC DNA]</scope>
    <source>
        <strain evidence="2">DSM 3132</strain>
    </source>
</reference>
<dbReference type="PANTHER" id="PTHR37423">
    <property type="entry name" value="SOLUBLE LYTIC MUREIN TRANSGLYCOSYLASE-RELATED"/>
    <property type="match status" value="1"/>
</dbReference>
<dbReference type="InterPro" id="IPR023346">
    <property type="entry name" value="Lysozyme-like_dom_sf"/>
</dbReference>
<dbReference type="Proteomes" id="UP000216052">
    <property type="component" value="Chromosome"/>
</dbReference>
<dbReference type="EMBL" id="CP155571">
    <property type="protein sequence ID" value="XFO72567.1"/>
    <property type="molecule type" value="Genomic_DNA"/>
</dbReference>
<dbReference type="GO" id="GO:0016829">
    <property type="term" value="F:lyase activity"/>
    <property type="evidence" value="ECO:0007669"/>
    <property type="project" value="UniProtKB-KW"/>
</dbReference>
<accession>A0ABZ3J3Q6</accession>
<dbReference type="Pfam" id="PF01464">
    <property type="entry name" value="SLT"/>
    <property type="match status" value="1"/>
</dbReference>
<dbReference type="Gene3D" id="1.10.530.10">
    <property type="match status" value="1"/>
</dbReference>
<dbReference type="InterPro" id="IPR008258">
    <property type="entry name" value="Transglycosylase_SLT_dom_1"/>
</dbReference>
<dbReference type="EC" id="4.2.2.-" evidence="2"/>
<keyword evidence="2" id="KW-0456">Lyase</keyword>
<feature type="domain" description="Transglycosylase SLT" evidence="1">
    <location>
        <begin position="67"/>
        <end position="165"/>
    </location>
</feature>